<dbReference type="InterPro" id="IPR036388">
    <property type="entry name" value="WH-like_DNA-bd_sf"/>
</dbReference>
<keyword evidence="7" id="KW-1185">Reference proteome</keyword>
<evidence type="ECO:0000259" key="5">
    <source>
        <dbReference type="PROSITE" id="PS51464"/>
    </source>
</evidence>
<keyword evidence="2" id="KW-0238">DNA-binding</keyword>
<dbReference type="GO" id="GO:1901135">
    <property type="term" value="P:carbohydrate derivative metabolic process"/>
    <property type="evidence" value="ECO:0007669"/>
    <property type="project" value="InterPro"/>
</dbReference>
<dbReference type="PANTHER" id="PTHR30514">
    <property type="entry name" value="GLUCOKINASE"/>
    <property type="match status" value="1"/>
</dbReference>
<feature type="domain" description="SIS" evidence="5">
    <location>
        <begin position="128"/>
        <end position="268"/>
    </location>
</feature>
<dbReference type="Gene3D" id="1.10.10.10">
    <property type="entry name" value="Winged helix-like DNA-binding domain superfamily/Winged helix DNA-binding domain"/>
    <property type="match status" value="1"/>
</dbReference>
<dbReference type="InterPro" id="IPR009057">
    <property type="entry name" value="Homeodomain-like_sf"/>
</dbReference>
<dbReference type="KEGG" id="tfr:BR63_08670"/>
<dbReference type="Pfam" id="PF01418">
    <property type="entry name" value="HTH_6"/>
    <property type="match status" value="1"/>
</dbReference>
<dbReference type="PANTHER" id="PTHR30514:SF1">
    <property type="entry name" value="HTH-TYPE TRANSCRIPTIONAL REGULATOR HEXR-RELATED"/>
    <property type="match status" value="1"/>
</dbReference>
<feature type="domain" description="HTH rpiR-type" evidence="4">
    <location>
        <begin position="8"/>
        <end position="84"/>
    </location>
</feature>
<dbReference type="PROSITE" id="PS51464">
    <property type="entry name" value="SIS"/>
    <property type="match status" value="1"/>
</dbReference>
<keyword evidence="1" id="KW-0805">Transcription regulation</keyword>
<keyword evidence="3" id="KW-0804">Transcription</keyword>
<dbReference type="GO" id="GO:0003677">
    <property type="term" value="F:DNA binding"/>
    <property type="evidence" value="ECO:0007669"/>
    <property type="project" value="UniProtKB-KW"/>
</dbReference>
<accession>A0A7G6E2S8</accession>
<dbReference type="InterPro" id="IPR047640">
    <property type="entry name" value="RpiR-like"/>
</dbReference>
<dbReference type="Pfam" id="PF01380">
    <property type="entry name" value="SIS"/>
    <property type="match status" value="1"/>
</dbReference>
<evidence type="ECO:0000259" key="4">
    <source>
        <dbReference type="PROSITE" id="PS51071"/>
    </source>
</evidence>
<dbReference type="PROSITE" id="PS51071">
    <property type="entry name" value="HTH_RPIR"/>
    <property type="match status" value="1"/>
</dbReference>
<name>A0A7G6E2S8_THEFR</name>
<reference evidence="6 7" key="1">
    <citation type="journal article" date="2019" name="Front. Microbiol.">
        <title>Thermoanaerosceptrum fracticalcis gen. nov. sp. nov., a Novel Fumarate-Fermenting Microorganism From a Deep Fractured Carbonate Aquifer of the US Great Basin.</title>
        <authorList>
            <person name="Hamilton-Brehm S.D."/>
            <person name="Stewart L.E."/>
            <person name="Zavarin M."/>
            <person name="Caldwell M."/>
            <person name="Lawson P.A."/>
            <person name="Onstott T.C."/>
            <person name="Grzymski J."/>
            <person name="Neveux I."/>
            <person name="Lollar B.S."/>
            <person name="Russell C.E."/>
            <person name="Moser D.P."/>
        </authorList>
    </citation>
    <scope>NUCLEOTIDE SEQUENCE [LARGE SCALE GENOMIC DNA]</scope>
    <source>
        <strain evidence="6 7">DRI-13</strain>
    </source>
</reference>
<protein>
    <submittedName>
        <fullName evidence="6">SIS domain-containing protein</fullName>
    </submittedName>
</protein>
<dbReference type="InterPro" id="IPR046348">
    <property type="entry name" value="SIS_dom_sf"/>
</dbReference>
<dbReference type="GO" id="GO:0003700">
    <property type="term" value="F:DNA-binding transcription factor activity"/>
    <property type="evidence" value="ECO:0007669"/>
    <property type="project" value="InterPro"/>
</dbReference>
<evidence type="ECO:0000313" key="7">
    <source>
        <dbReference type="Proteomes" id="UP000515847"/>
    </source>
</evidence>
<evidence type="ECO:0000256" key="1">
    <source>
        <dbReference type="ARBA" id="ARBA00023015"/>
    </source>
</evidence>
<dbReference type="CDD" id="cd05013">
    <property type="entry name" value="SIS_RpiR"/>
    <property type="match status" value="1"/>
</dbReference>
<dbReference type="RefSeq" id="WP_034422506.1">
    <property type="nucleotide sequence ID" value="NZ_CP045798.1"/>
</dbReference>
<dbReference type="SUPFAM" id="SSF46689">
    <property type="entry name" value="Homeodomain-like"/>
    <property type="match status" value="1"/>
</dbReference>
<dbReference type="InterPro" id="IPR001347">
    <property type="entry name" value="SIS_dom"/>
</dbReference>
<evidence type="ECO:0000256" key="2">
    <source>
        <dbReference type="ARBA" id="ARBA00023125"/>
    </source>
</evidence>
<dbReference type="InterPro" id="IPR035472">
    <property type="entry name" value="RpiR-like_SIS"/>
</dbReference>
<dbReference type="OrthoDB" id="3684496at2"/>
<dbReference type="AlphaFoldDB" id="A0A7G6E2S8"/>
<gene>
    <name evidence="6" type="ORF">BR63_08670</name>
</gene>
<evidence type="ECO:0000256" key="3">
    <source>
        <dbReference type="ARBA" id="ARBA00023163"/>
    </source>
</evidence>
<dbReference type="EMBL" id="CP045798">
    <property type="protein sequence ID" value="QNB46382.1"/>
    <property type="molecule type" value="Genomic_DNA"/>
</dbReference>
<proteinExistence type="predicted"/>
<dbReference type="SUPFAM" id="SSF53697">
    <property type="entry name" value="SIS domain"/>
    <property type="match status" value="1"/>
</dbReference>
<organism evidence="6 7">
    <name type="scientific">Thermanaerosceptrum fracticalcis</name>
    <dbReference type="NCBI Taxonomy" id="1712410"/>
    <lineage>
        <taxon>Bacteria</taxon>
        <taxon>Bacillati</taxon>
        <taxon>Bacillota</taxon>
        <taxon>Clostridia</taxon>
        <taxon>Eubacteriales</taxon>
        <taxon>Peptococcaceae</taxon>
        <taxon>Thermanaerosceptrum</taxon>
    </lineage>
</organism>
<dbReference type="Proteomes" id="UP000515847">
    <property type="component" value="Chromosome"/>
</dbReference>
<dbReference type="Gene3D" id="3.40.50.10490">
    <property type="entry name" value="Glucose-6-phosphate isomerase like protein, domain 1"/>
    <property type="match status" value="1"/>
</dbReference>
<sequence>MNSFIKPSGILVRLRSIVPNLKPAESKVANFILENPEEIMHMTITNLSEKTETALATIVRLCKKIGCSGFQELKNALYNDLVDPLKGIHEEIELTDNISTITQKVFYSGIQTLSDTLRMIDIAELEKAISIIANANKVEFYGVGASGFIALDAHHKMFKTGIPSAAYADPHMQIISAGFLTEHDVAVGISHSGSTKDTIQSLKHAKASGAKTICITSYMRAPITKVSDISLYVAARETTFRSEAMAARIAQLCVIDLLIVGVSFLRQKESIAALEKVRHSIALKRY</sequence>
<dbReference type="GO" id="GO:0097367">
    <property type="term" value="F:carbohydrate derivative binding"/>
    <property type="evidence" value="ECO:0007669"/>
    <property type="project" value="InterPro"/>
</dbReference>
<evidence type="ECO:0000313" key="6">
    <source>
        <dbReference type="EMBL" id="QNB46382.1"/>
    </source>
</evidence>
<dbReference type="InterPro" id="IPR000281">
    <property type="entry name" value="HTH_RpiR"/>
</dbReference>